<name>A0A2U2B598_9BACT</name>
<keyword evidence="2" id="KW-1133">Transmembrane helix</keyword>
<keyword evidence="3" id="KW-0732">Signal</keyword>
<proteinExistence type="predicted"/>
<reference evidence="4 5" key="1">
    <citation type="submission" date="2018-05" db="EMBL/GenBank/DDBJ databases">
        <title>Marinilabilia rubrum sp. nov., isolated from saltern sediment.</title>
        <authorList>
            <person name="Zhang R."/>
        </authorList>
    </citation>
    <scope>NUCLEOTIDE SEQUENCE [LARGE SCALE GENOMIC DNA]</scope>
    <source>
        <strain evidence="4 5">WTE16</strain>
    </source>
</reference>
<feature type="coiled-coil region" evidence="1">
    <location>
        <begin position="335"/>
        <end position="362"/>
    </location>
</feature>
<comment type="caution">
    <text evidence="4">The sequence shown here is derived from an EMBL/GenBank/DDBJ whole genome shotgun (WGS) entry which is preliminary data.</text>
</comment>
<dbReference type="EMBL" id="QEWP01000017">
    <property type="protein sequence ID" value="PWD98259.1"/>
    <property type="molecule type" value="Genomic_DNA"/>
</dbReference>
<accession>A0A2U2B598</accession>
<keyword evidence="1" id="KW-0175">Coiled coil</keyword>
<keyword evidence="5" id="KW-1185">Reference proteome</keyword>
<feature type="chain" id="PRO_5015774482" description="Methyl-accepting chemotaxis protein" evidence="3">
    <location>
        <begin position="28"/>
        <end position="585"/>
    </location>
</feature>
<evidence type="ECO:0000313" key="5">
    <source>
        <dbReference type="Proteomes" id="UP000244956"/>
    </source>
</evidence>
<evidence type="ECO:0000313" key="4">
    <source>
        <dbReference type="EMBL" id="PWD98259.1"/>
    </source>
</evidence>
<keyword evidence="2" id="KW-0472">Membrane</keyword>
<keyword evidence="2" id="KW-0812">Transmembrane</keyword>
<evidence type="ECO:0000256" key="1">
    <source>
        <dbReference type="SAM" id="Coils"/>
    </source>
</evidence>
<gene>
    <name evidence="4" type="ORF">DDZ16_16640</name>
</gene>
<feature type="signal peptide" evidence="3">
    <location>
        <begin position="1"/>
        <end position="27"/>
    </location>
</feature>
<dbReference type="AlphaFoldDB" id="A0A2U2B598"/>
<evidence type="ECO:0000256" key="2">
    <source>
        <dbReference type="SAM" id="Phobius"/>
    </source>
</evidence>
<sequence>MKKIDHTTFRKLKLLMFAASLTGAVLTGTFSYQFCKNTLINERTKQVGLLNRERTNQVTELLNQITEELKEMSCDSQLVAFSQKCNHLKSDTPIQPTNFSEKHKILSGTNNANVYLISRAGDVFRYSTDLPTFFSRIATAELHNSPLNLAFRKGKEDLTLIGGNENIPALYFSHPVTDTSGSLTGVLVLEFSLKSIERTVQGKYPFPMSDFQLDLNHTIQQASNREQEFSLSETPYTLTGRGKSKSLAISSPLSHHGLNLTISSTYSLAGLTESLKSLFLLITIIAFLFFSTAAFFILRSIKPIITSYIRASKIAKELSEGKPVNFENTPDTSQNNNLISNLKQLNNKVNKARVNINQIEDGMDECLRQISFYKALMEENLSQQAKISEELLLNEQEMVAVASNNDDQIKHFKHQISNSLLKIRNIDWKNSRELNNIKQFSERIEQLNDHNYQLVLALINLTVNALNKAPKDLEKEDLNAILENHLHDTNTINKLSRDLWSIGDHSCRQISSIVSELTKSKENFNGILRANSGQRSYTQRKAYNLKRMSILIRHNMKASARYEESISSLLFRINDLKTIKNSLNN</sequence>
<feature type="transmembrane region" description="Helical" evidence="2">
    <location>
        <begin position="278"/>
        <end position="298"/>
    </location>
</feature>
<organism evidence="4 5">
    <name type="scientific">Marinilabilia rubra</name>
    <dbReference type="NCBI Taxonomy" id="2162893"/>
    <lineage>
        <taxon>Bacteria</taxon>
        <taxon>Pseudomonadati</taxon>
        <taxon>Bacteroidota</taxon>
        <taxon>Bacteroidia</taxon>
        <taxon>Marinilabiliales</taxon>
        <taxon>Marinilabiliaceae</taxon>
        <taxon>Marinilabilia</taxon>
    </lineage>
</organism>
<evidence type="ECO:0008006" key="6">
    <source>
        <dbReference type="Google" id="ProtNLM"/>
    </source>
</evidence>
<dbReference type="Proteomes" id="UP000244956">
    <property type="component" value="Unassembled WGS sequence"/>
</dbReference>
<dbReference type="RefSeq" id="WP_109265610.1">
    <property type="nucleotide sequence ID" value="NZ_QEWP01000017.1"/>
</dbReference>
<protein>
    <recommendedName>
        <fullName evidence="6">Methyl-accepting chemotaxis protein</fullName>
    </recommendedName>
</protein>
<evidence type="ECO:0000256" key="3">
    <source>
        <dbReference type="SAM" id="SignalP"/>
    </source>
</evidence>